<evidence type="ECO:0008006" key="4">
    <source>
        <dbReference type="Google" id="ProtNLM"/>
    </source>
</evidence>
<comment type="caution">
    <text evidence="2">The sequence shown here is derived from an EMBL/GenBank/DDBJ whole genome shotgun (WGS) entry which is preliminary data.</text>
</comment>
<accession>A0ABR3QB74</accession>
<evidence type="ECO:0000313" key="2">
    <source>
        <dbReference type="EMBL" id="KAL1411772.1"/>
    </source>
</evidence>
<protein>
    <recommendedName>
        <fullName evidence="4">BTB domain-containing protein</fullName>
    </recommendedName>
</protein>
<dbReference type="EMBL" id="JBBXJM010000002">
    <property type="protein sequence ID" value="KAL1411772.1"/>
    <property type="molecule type" value="Genomic_DNA"/>
</dbReference>
<reference evidence="2 3" key="1">
    <citation type="submission" date="2023-08" db="EMBL/GenBank/DDBJ databases">
        <title>Annotated Genome Sequence of Vanrija albida AlHP1.</title>
        <authorList>
            <person name="Herzog R."/>
        </authorList>
    </citation>
    <scope>NUCLEOTIDE SEQUENCE [LARGE SCALE GENOMIC DNA]</scope>
    <source>
        <strain evidence="2 3">AlHP1</strain>
    </source>
</reference>
<keyword evidence="3" id="KW-1185">Reference proteome</keyword>
<organism evidence="2 3">
    <name type="scientific">Vanrija albida</name>
    <dbReference type="NCBI Taxonomy" id="181172"/>
    <lineage>
        <taxon>Eukaryota</taxon>
        <taxon>Fungi</taxon>
        <taxon>Dikarya</taxon>
        <taxon>Basidiomycota</taxon>
        <taxon>Agaricomycotina</taxon>
        <taxon>Tremellomycetes</taxon>
        <taxon>Trichosporonales</taxon>
        <taxon>Trichosporonaceae</taxon>
        <taxon>Vanrija</taxon>
    </lineage>
</organism>
<proteinExistence type="predicted"/>
<feature type="region of interest" description="Disordered" evidence="1">
    <location>
        <begin position="1"/>
        <end position="20"/>
    </location>
</feature>
<gene>
    <name evidence="2" type="ORF">Q8F55_002739</name>
</gene>
<name>A0ABR3QB74_9TREE</name>
<dbReference type="GeneID" id="95983782"/>
<sequence>MQCHSPASTDSGLALSRPPTPAPLVDDPAWTSGEFTLVSADGVRFRVPSYVLLNASPVFRDMATLPSDAPELELTDAELETADVLRIFLSLAAHGTLGRDPRDAGYFHTLFLLKDTVALCEKYLADGVLRVLKLQIYKLHGEHRGLYALYAFVLGAVSDDVGLTLMAFSDMRSTWVDDEPTGMRAALRHGFPGGSTLDPGTWPHKLSEVIPHSYAWALSRAWTHAARNAKHVPAYFEDLLLVSKGLPPKKHTHTAPLNVVDVYQALTTV</sequence>
<evidence type="ECO:0000256" key="1">
    <source>
        <dbReference type="SAM" id="MobiDB-lite"/>
    </source>
</evidence>
<dbReference type="Proteomes" id="UP001565368">
    <property type="component" value="Unassembled WGS sequence"/>
</dbReference>
<dbReference type="RefSeq" id="XP_069211716.1">
    <property type="nucleotide sequence ID" value="XM_069351330.1"/>
</dbReference>
<feature type="compositionally biased region" description="Polar residues" evidence="1">
    <location>
        <begin position="1"/>
        <end position="11"/>
    </location>
</feature>
<evidence type="ECO:0000313" key="3">
    <source>
        <dbReference type="Proteomes" id="UP001565368"/>
    </source>
</evidence>